<comment type="caution">
    <text evidence="2">The sequence shown here is derived from an EMBL/GenBank/DDBJ whole genome shotgun (WGS) entry which is preliminary data.</text>
</comment>
<accession>A0ABQ0BUA5</accession>
<keyword evidence="3" id="KW-1185">Reference proteome</keyword>
<dbReference type="EMBL" id="BAABZQ010000001">
    <property type="protein sequence ID" value="GAA6500133.1"/>
    <property type="molecule type" value="Genomic_DNA"/>
</dbReference>
<feature type="transmembrane region" description="Helical" evidence="1">
    <location>
        <begin position="291"/>
        <end position="312"/>
    </location>
</feature>
<sequence>MLYFKELKRICFSVVYGLFLFLLVFGWYQNFYHVTDKEILASKDKDISYQSQITGGSILEKPDKNAGSFGRKRKEVPDTVMLGGTDHLLMEYRENSYAVYPFGYYKEVVLNDAEQDEILKILCEITGLDEENLWNLPDDYFPYVNGNIVHFKEDNPDENGTITIEAGEKEERIQEAEDKTKHFVPQVSYDRFKELMKKAEDMIGRGSNYSMDMLLTYYGQAEMNYEEAAEEYRKTIYEDKVSRAFARLFCDYITRSLGLYPVFVAVVFWMKDRRNKMNELIDSRQFGTAKLVMARFLAMLTACMLPVFLLSFESLLPLLQYSSESGISIDALAFVKYILWWLLPTAAVVLSLGTFLTILTSAPAAVLVQAVWWFMDTGMTGLWGDTGYFTLMIRHNTLRGSELIRQNLTILWVNRGIMLLFTFIFLLLSCVIYERKRKGKCSHGYQGQRYYRILKKRFFTGIQK</sequence>
<evidence type="ECO:0000313" key="3">
    <source>
        <dbReference type="Proteomes" id="UP001600941"/>
    </source>
</evidence>
<organism evidence="2 3">
    <name type="scientific">Blautia parvula</name>
    <dbReference type="NCBI Taxonomy" id="2877527"/>
    <lineage>
        <taxon>Bacteria</taxon>
        <taxon>Bacillati</taxon>
        <taxon>Bacillota</taxon>
        <taxon>Clostridia</taxon>
        <taxon>Lachnospirales</taxon>
        <taxon>Lachnospiraceae</taxon>
        <taxon>Blautia</taxon>
    </lineage>
</organism>
<feature type="transmembrane region" description="Helical" evidence="1">
    <location>
        <begin position="7"/>
        <end position="28"/>
    </location>
</feature>
<evidence type="ECO:0000313" key="2">
    <source>
        <dbReference type="EMBL" id="GAA6500133.1"/>
    </source>
</evidence>
<gene>
    <name evidence="2" type="ORF">K340107D12_29490</name>
</gene>
<keyword evidence="1" id="KW-1133">Transmembrane helix</keyword>
<feature type="transmembrane region" description="Helical" evidence="1">
    <location>
        <begin position="371"/>
        <end position="391"/>
    </location>
</feature>
<keyword evidence="1" id="KW-0472">Membrane</keyword>
<evidence type="ECO:0000256" key="1">
    <source>
        <dbReference type="SAM" id="Phobius"/>
    </source>
</evidence>
<feature type="transmembrane region" description="Helical" evidence="1">
    <location>
        <begin position="338"/>
        <end position="359"/>
    </location>
</feature>
<protein>
    <submittedName>
        <fullName evidence="2">ABC transporter permease</fullName>
    </submittedName>
</protein>
<keyword evidence="1" id="KW-0812">Transmembrane</keyword>
<proteinExistence type="predicted"/>
<name>A0ABQ0BUA5_9FIRM</name>
<dbReference type="RefSeq" id="WP_227210485.1">
    <property type="nucleotide sequence ID" value="NZ_BAABZQ010000001.1"/>
</dbReference>
<feature type="transmembrane region" description="Helical" evidence="1">
    <location>
        <begin position="411"/>
        <end position="433"/>
    </location>
</feature>
<dbReference type="Proteomes" id="UP001600941">
    <property type="component" value="Unassembled WGS sequence"/>
</dbReference>
<feature type="transmembrane region" description="Helical" evidence="1">
    <location>
        <begin position="252"/>
        <end position="270"/>
    </location>
</feature>
<reference evidence="2 3" key="1">
    <citation type="submission" date="2024-04" db="EMBL/GenBank/DDBJ databases">
        <title>Defined microbial consortia suppress multidrug-resistant proinflammatory Enterobacteriaceae via ecological control.</title>
        <authorList>
            <person name="Furuichi M."/>
            <person name="Kawaguchi T."/>
            <person name="Pust M."/>
            <person name="Yasuma K."/>
            <person name="Plichta D."/>
            <person name="Hasegawa N."/>
            <person name="Ohya T."/>
            <person name="Bhattarai S."/>
            <person name="Sasajima S."/>
            <person name="Aoto Y."/>
            <person name="Tuganbaev T."/>
            <person name="Yaginuma M."/>
            <person name="Ueda M."/>
            <person name="Okahashi N."/>
            <person name="Amafuji K."/>
            <person name="Kiridooshi Y."/>
            <person name="Sugita K."/>
            <person name="Strazar M."/>
            <person name="Skelly A."/>
            <person name="Suda W."/>
            <person name="Hattori M."/>
            <person name="Nakamoto N."/>
            <person name="Caballero S."/>
            <person name="Norman J."/>
            <person name="Olle B."/>
            <person name="Tanoue T."/>
            <person name="Arita M."/>
            <person name="Bucci V."/>
            <person name="Atarashi K."/>
            <person name="Xavier R."/>
            <person name="Honda K."/>
        </authorList>
    </citation>
    <scope>NUCLEOTIDE SEQUENCE [LARGE SCALE GENOMIC DNA]</scope>
    <source>
        <strain evidence="3">k34-0107-D12</strain>
    </source>
</reference>